<proteinExistence type="predicted"/>
<reference evidence="2" key="1">
    <citation type="journal article" date="2019" name="Int. J. Syst. Evol. Microbiol.">
        <title>The Global Catalogue of Microorganisms (GCM) 10K type strain sequencing project: providing services to taxonomists for standard genome sequencing and annotation.</title>
        <authorList>
            <consortium name="The Broad Institute Genomics Platform"/>
            <consortium name="The Broad Institute Genome Sequencing Center for Infectious Disease"/>
            <person name="Wu L."/>
            <person name="Ma J."/>
        </authorList>
    </citation>
    <scope>NUCLEOTIDE SEQUENCE [LARGE SCALE GENOMIC DNA]</scope>
    <source>
        <strain evidence="2">CGMCC 1.12769</strain>
    </source>
</reference>
<evidence type="ECO:0000313" key="2">
    <source>
        <dbReference type="Proteomes" id="UP000659344"/>
    </source>
</evidence>
<dbReference type="Proteomes" id="UP000659344">
    <property type="component" value="Unassembled WGS sequence"/>
</dbReference>
<dbReference type="SUPFAM" id="SSF55961">
    <property type="entry name" value="Bet v1-like"/>
    <property type="match status" value="1"/>
</dbReference>
<accession>A0ABQ1YMN3</accession>
<organism evidence="1 2">
    <name type="scientific">Paenibacillus segetis</name>
    <dbReference type="NCBI Taxonomy" id="1325360"/>
    <lineage>
        <taxon>Bacteria</taxon>
        <taxon>Bacillati</taxon>
        <taxon>Bacillota</taxon>
        <taxon>Bacilli</taxon>
        <taxon>Bacillales</taxon>
        <taxon>Paenibacillaceae</taxon>
        <taxon>Paenibacillus</taxon>
    </lineage>
</organism>
<sequence length="146" mass="16926">MNQNYSTSFTVEQTPEEVFAAINNVRGWWSEEIEGKTDELGEFRYHCQDIHRCTIRITELVPGKKVSWHIVDNYFNFERGKSEWTGTDIVFEIAIKGDKTETRFTHVGLNPAFECYQICSDSWRTYINGSLPKLIAEGKGQPNPRE</sequence>
<dbReference type="InterPro" id="IPR023393">
    <property type="entry name" value="START-like_dom_sf"/>
</dbReference>
<dbReference type="EMBL" id="BMFT01000002">
    <property type="protein sequence ID" value="GGH30286.1"/>
    <property type="molecule type" value="Genomic_DNA"/>
</dbReference>
<gene>
    <name evidence="1" type="ORF">GCM10008013_33300</name>
</gene>
<name>A0ABQ1YMN3_9BACL</name>
<comment type="caution">
    <text evidence="1">The sequence shown here is derived from an EMBL/GenBank/DDBJ whole genome shotgun (WGS) entry which is preliminary data.</text>
</comment>
<protein>
    <submittedName>
        <fullName evidence="1">Activator of HSP90 ATPase</fullName>
    </submittedName>
</protein>
<keyword evidence="2" id="KW-1185">Reference proteome</keyword>
<dbReference type="RefSeq" id="WP_188540991.1">
    <property type="nucleotide sequence ID" value="NZ_BMFT01000002.1"/>
</dbReference>
<evidence type="ECO:0000313" key="1">
    <source>
        <dbReference type="EMBL" id="GGH30286.1"/>
    </source>
</evidence>
<dbReference type="Gene3D" id="3.30.530.20">
    <property type="match status" value="1"/>
</dbReference>